<accession>A0ABP8QJP7</accession>
<dbReference type="Pfam" id="PF00482">
    <property type="entry name" value="T2SSF"/>
    <property type="match status" value="2"/>
</dbReference>
<evidence type="ECO:0000256" key="4">
    <source>
        <dbReference type="ARBA" id="ARBA00022692"/>
    </source>
</evidence>
<keyword evidence="3" id="KW-1003">Cell membrane</keyword>
<keyword evidence="4 7" id="KW-0812">Transmembrane</keyword>
<evidence type="ECO:0000256" key="5">
    <source>
        <dbReference type="ARBA" id="ARBA00022989"/>
    </source>
</evidence>
<dbReference type="PANTHER" id="PTHR30012:SF4">
    <property type="entry name" value="MSHA BIOGENESIS PROTEIN MSHG"/>
    <property type="match status" value="1"/>
</dbReference>
<comment type="similarity">
    <text evidence="2">Belongs to the GSP F family.</text>
</comment>
<dbReference type="RefSeq" id="WP_345015099.1">
    <property type="nucleotide sequence ID" value="NZ_BAABFC010000030.1"/>
</dbReference>
<evidence type="ECO:0000256" key="7">
    <source>
        <dbReference type="SAM" id="Phobius"/>
    </source>
</evidence>
<name>A0ABP8QJP7_9GAMM</name>
<feature type="transmembrane region" description="Helical" evidence="7">
    <location>
        <begin position="376"/>
        <end position="397"/>
    </location>
</feature>
<comment type="caution">
    <text evidence="9">The sequence shown here is derived from an EMBL/GenBank/DDBJ whole genome shotgun (WGS) entry which is preliminary data.</text>
</comment>
<comment type="subcellular location">
    <subcellularLocation>
        <location evidence="1">Cell membrane</location>
        <topology evidence="1">Multi-pass membrane protein</topology>
    </subcellularLocation>
</comment>
<evidence type="ECO:0000313" key="10">
    <source>
        <dbReference type="Proteomes" id="UP001501321"/>
    </source>
</evidence>
<dbReference type="InterPro" id="IPR003004">
    <property type="entry name" value="GspF/PilC"/>
</dbReference>
<keyword evidence="6 7" id="KW-0472">Membrane</keyword>
<evidence type="ECO:0000256" key="6">
    <source>
        <dbReference type="ARBA" id="ARBA00023136"/>
    </source>
</evidence>
<dbReference type="Gene3D" id="1.20.81.30">
    <property type="entry name" value="Type II secretion system (T2SS), domain F"/>
    <property type="match status" value="2"/>
</dbReference>
<dbReference type="PRINTS" id="PR00812">
    <property type="entry name" value="BCTERIALGSPF"/>
</dbReference>
<evidence type="ECO:0000259" key="8">
    <source>
        <dbReference type="Pfam" id="PF00482"/>
    </source>
</evidence>
<evidence type="ECO:0000256" key="3">
    <source>
        <dbReference type="ARBA" id="ARBA00022475"/>
    </source>
</evidence>
<sequence length="406" mass="45042">MAVFDYQGRTREGQAVSGQLEAANEQAAAEQLLRRGILPTALKAGRSRGQAIDWQQLWESKIDLPELVMFTRQMYALTKAGIPIMRAIHGLAESAHGKALRRALVALEEELGNGRPLSQAMQAHPKVFNSLFVALIHVGENTGQLEESFLQLANYFELELETRKRIKAAIRYPSFVLLAIAVAMVILNIFVIPTFAGIFAKFGAQLPWATRVLLATSHFFVHYWWLMGLGVIALVVAWLRWIGSPKGALRWHGYQLKLPIVGSIIERSLLARFCRSFAMMLRAGVPLNSALGMVAEAVDNHFVAGKVREMKTGVERGESLLRNAGHSGLFTPLVMQMFAVGEETGQVDVLLQEAAEYYEREVDYDLKSLTARIEPILLVIVAGMVLVLALGIFTPMWDMMRAIKGG</sequence>
<keyword evidence="10" id="KW-1185">Reference proteome</keyword>
<dbReference type="Proteomes" id="UP001501321">
    <property type="component" value="Unassembled WGS sequence"/>
</dbReference>
<reference evidence="10" key="1">
    <citation type="journal article" date="2019" name="Int. J. Syst. Evol. Microbiol.">
        <title>The Global Catalogue of Microorganisms (GCM) 10K type strain sequencing project: providing services to taxonomists for standard genome sequencing and annotation.</title>
        <authorList>
            <consortium name="The Broad Institute Genomics Platform"/>
            <consortium name="The Broad Institute Genome Sequencing Center for Infectious Disease"/>
            <person name="Wu L."/>
            <person name="Ma J."/>
        </authorList>
    </citation>
    <scope>NUCLEOTIDE SEQUENCE [LARGE SCALE GENOMIC DNA]</scope>
    <source>
        <strain evidence="10">JCM 32226</strain>
    </source>
</reference>
<keyword evidence="5 7" id="KW-1133">Transmembrane helix</keyword>
<evidence type="ECO:0000256" key="1">
    <source>
        <dbReference type="ARBA" id="ARBA00004651"/>
    </source>
</evidence>
<feature type="transmembrane region" description="Helical" evidence="7">
    <location>
        <begin position="175"/>
        <end position="200"/>
    </location>
</feature>
<dbReference type="InterPro" id="IPR042094">
    <property type="entry name" value="T2SS_GspF_sf"/>
</dbReference>
<feature type="domain" description="Type II secretion system protein GspF" evidence="8">
    <location>
        <begin position="70"/>
        <end position="193"/>
    </location>
</feature>
<protein>
    <submittedName>
        <fullName evidence="9">MSHA fimbrial biogenesis protein MshG</fullName>
    </submittedName>
</protein>
<dbReference type="PANTHER" id="PTHR30012">
    <property type="entry name" value="GENERAL SECRETION PATHWAY PROTEIN"/>
    <property type="match status" value="1"/>
</dbReference>
<evidence type="ECO:0000256" key="2">
    <source>
        <dbReference type="ARBA" id="ARBA00005745"/>
    </source>
</evidence>
<dbReference type="EMBL" id="BAABFC010000030">
    <property type="protein sequence ID" value="GAA4504568.1"/>
    <property type="molecule type" value="Genomic_DNA"/>
</dbReference>
<feature type="domain" description="Type II secretion system protein GspF" evidence="8">
    <location>
        <begin position="273"/>
        <end position="395"/>
    </location>
</feature>
<dbReference type="InterPro" id="IPR018076">
    <property type="entry name" value="T2SS_GspF_dom"/>
</dbReference>
<organism evidence="9 10">
    <name type="scientific">Pseudaeromonas paramecii</name>
    <dbReference type="NCBI Taxonomy" id="2138166"/>
    <lineage>
        <taxon>Bacteria</taxon>
        <taxon>Pseudomonadati</taxon>
        <taxon>Pseudomonadota</taxon>
        <taxon>Gammaproteobacteria</taxon>
        <taxon>Aeromonadales</taxon>
        <taxon>Aeromonadaceae</taxon>
        <taxon>Pseudaeromonas</taxon>
    </lineage>
</organism>
<proteinExistence type="inferred from homology"/>
<feature type="transmembrane region" description="Helical" evidence="7">
    <location>
        <begin position="220"/>
        <end position="242"/>
    </location>
</feature>
<evidence type="ECO:0000313" key="9">
    <source>
        <dbReference type="EMBL" id="GAA4504568.1"/>
    </source>
</evidence>
<gene>
    <name evidence="9" type="primary">mshG</name>
    <name evidence="9" type="ORF">GCM10023095_32720</name>
</gene>